<name>A0ABX4EKE4_SEGBR</name>
<organism evidence="1 2">
    <name type="scientific">Segatella bryantii</name>
    <name type="common">Prevotella bryantii</name>
    <dbReference type="NCBI Taxonomy" id="77095"/>
    <lineage>
        <taxon>Bacteria</taxon>
        <taxon>Pseudomonadati</taxon>
        <taxon>Bacteroidota</taxon>
        <taxon>Bacteroidia</taxon>
        <taxon>Bacteroidales</taxon>
        <taxon>Prevotellaceae</taxon>
        <taxon>Segatella</taxon>
    </lineage>
</organism>
<gene>
    <name evidence="1" type="ORF">CIK91_00945</name>
</gene>
<evidence type="ECO:0000313" key="1">
    <source>
        <dbReference type="EMBL" id="OYP57151.1"/>
    </source>
</evidence>
<dbReference type="EMBL" id="NPJF01000009">
    <property type="protein sequence ID" value="OYP57151.1"/>
    <property type="molecule type" value="Genomic_DNA"/>
</dbReference>
<protein>
    <submittedName>
        <fullName evidence="1">Uncharacterized protein</fullName>
    </submittedName>
</protein>
<evidence type="ECO:0000313" key="2">
    <source>
        <dbReference type="Proteomes" id="UP000216189"/>
    </source>
</evidence>
<comment type="caution">
    <text evidence="1">The sequence shown here is derived from an EMBL/GenBank/DDBJ whole genome shotgun (WGS) entry which is preliminary data.</text>
</comment>
<keyword evidence="2" id="KW-1185">Reference proteome</keyword>
<dbReference type="Proteomes" id="UP000216189">
    <property type="component" value="Unassembled WGS sequence"/>
</dbReference>
<accession>A0ABX4EKE4</accession>
<reference evidence="1 2" key="1">
    <citation type="submission" date="2017-08" db="EMBL/GenBank/DDBJ databases">
        <title>Comparative genomics of non-oral Prevotella species.</title>
        <authorList>
            <person name="Accetto T."/>
            <person name="Nograsek B."/>
            <person name="Avgustin G."/>
        </authorList>
    </citation>
    <scope>NUCLEOTIDE SEQUENCE [LARGE SCALE GENOMIC DNA]</scope>
    <source>
        <strain evidence="1 2">TC1-1</strain>
    </source>
</reference>
<dbReference type="RefSeq" id="WP_094447964.1">
    <property type="nucleotide sequence ID" value="NZ_CP091802.1"/>
</dbReference>
<sequence>METNIGNAFDGVHLLQLIANKDKDRNEAENALSLFTSYFEKKLFKPVEIIASKNGYDENVAFEAIQCAFNKVWNYPTFDMRKSHCKNEENAIINWLIRIAVSQMYDYSRKGVCAHITMK</sequence>
<proteinExistence type="predicted"/>